<dbReference type="PANTHER" id="PTHR24220:SF662">
    <property type="entry name" value="ABC TRANSPORTER ATP-BINDING PROTEIN"/>
    <property type="match status" value="1"/>
</dbReference>
<feature type="domain" description="ABC transporter" evidence="4">
    <location>
        <begin position="13"/>
        <end position="241"/>
    </location>
</feature>
<dbReference type="PANTHER" id="PTHR24220">
    <property type="entry name" value="IMPORT ATP-BINDING PROTEIN"/>
    <property type="match status" value="1"/>
</dbReference>
<dbReference type="PROSITE" id="PS50893">
    <property type="entry name" value="ABC_TRANSPORTER_2"/>
    <property type="match status" value="1"/>
</dbReference>
<dbReference type="PROSITE" id="PS00211">
    <property type="entry name" value="ABC_TRANSPORTER_1"/>
    <property type="match status" value="1"/>
</dbReference>
<comment type="caution">
    <text evidence="5">The sequence shown here is derived from an EMBL/GenBank/DDBJ whole genome shotgun (WGS) entry which is preliminary data.</text>
</comment>
<dbReference type="InterPro" id="IPR003439">
    <property type="entry name" value="ABC_transporter-like_ATP-bd"/>
</dbReference>
<reference evidence="5 6" key="1">
    <citation type="submission" date="2016-02" db="EMBL/GenBank/DDBJ databases">
        <authorList>
            <person name="Wen L."/>
            <person name="He K."/>
            <person name="Yang H."/>
        </authorList>
    </citation>
    <scope>NUCLEOTIDE SEQUENCE [LARGE SCALE GENOMIC DNA]</scope>
    <source>
        <strain evidence="5 6">CMW7778B</strain>
    </source>
</reference>
<dbReference type="Gene3D" id="3.40.50.300">
    <property type="entry name" value="P-loop containing nucleotide triphosphate hydrolases"/>
    <property type="match status" value="1"/>
</dbReference>
<dbReference type="InterPro" id="IPR027417">
    <property type="entry name" value="P-loop_NTPase"/>
</dbReference>
<dbReference type="RefSeq" id="WP_075523019.1">
    <property type="nucleotide sequence ID" value="NZ_KQ961849.1"/>
</dbReference>
<evidence type="ECO:0000313" key="6">
    <source>
        <dbReference type="Proteomes" id="UP000070505"/>
    </source>
</evidence>
<dbReference type="GO" id="GO:0005886">
    <property type="term" value="C:plasma membrane"/>
    <property type="evidence" value="ECO:0007669"/>
    <property type="project" value="TreeGrafter"/>
</dbReference>
<dbReference type="Pfam" id="PF00005">
    <property type="entry name" value="ABC_tran"/>
    <property type="match status" value="1"/>
</dbReference>
<dbReference type="InterPro" id="IPR017911">
    <property type="entry name" value="MacB-like_ATP-bd"/>
</dbReference>
<dbReference type="SMART" id="SM00382">
    <property type="entry name" value="AAA"/>
    <property type="match status" value="1"/>
</dbReference>
<keyword evidence="1" id="KW-0813">Transport</keyword>
<accession>A0A135ZCD6</accession>
<dbReference type="GO" id="GO:0016887">
    <property type="term" value="F:ATP hydrolysis activity"/>
    <property type="evidence" value="ECO:0007669"/>
    <property type="project" value="InterPro"/>
</dbReference>
<keyword evidence="2" id="KW-0547">Nucleotide-binding</keyword>
<dbReference type="EMBL" id="LSRC01000003">
    <property type="protein sequence ID" value="KXI19182.1"/>
    <property type="molecule type" value="Genomic_DNA"/>
</dbReference>
<sequence length="242" mass="26541">MSESNSLKDTEIVSLSNVTRNFIRRKKIFSAVDNVNFSLKSGEFVAIVGKSGNGKTTLINLIAGLLKPTYGDVVVCGCNISSSNCSDNEISKLRATSIGYVSQTQTLLPNLTVCANVMLPMYVAFPDCQEDDSYITRVMFLLKKLGIDDLLWCYPKELSGGEMKRVMIARAMMSNPKLLILDEPTSDLDSEHTQIVMDMLMDAANNGSAVLMITHDLKAANCADRIYSMDCGVLSLLENNVK</sequence>
<organism evidence="5 6">
    <name type="scientific">Gardnerella vaginalis</name>
    <dbReference type="NCBI Taxonomy" id="2702"/>
    <lineage>
        <taxon>Bacteria</taxon>
        <taxon>Bacillati</taxon>
        <taxon>Actinomycetota</taxon>
        <taxon>Actinomycetes</taxon>
        <taxon>Bifidobacteriales</taxon>
        <taxon>Bifidobacteriaceae</taxon>
        <taxon>Gardnerella</taxon>
    </lineage>
</organism>
<keyword evidence="3 5" id="KW-0067">ATP-binding</keyword>
<proteinExistence type="predicted"/>
<dbReference type="CDD" id="cd03255">
    <property type="entry name" value="ABC_MJ0796_LolCDE_FtsE"/>
    <property type="match status" value="1"/>
</dbReference>
<name>A0A135ZCD6_GARVA</name>
<dbReference type="Proteomes" id="UP000070505">
    <property type="component" value="Unassembled WGS sequence"/>
</dbReference>
<evidence type="ECO:0000313" key="5">
    <source>
        <dbReference type="EMBL" id="KXI19182.1"/>
    </source>
</evidence>
<evidence type="ECO:0000256" key="3">
    <source>
        <dbReference type="ARBA" id="ARBA00022840"/>
    </source>
</evidence>
<dbReference type="InterPro" id="IPR017871">
    <property type="entry name" value="ABC_transporter-like_CS"/>
</dbReference>
<dbReference type="SUPFAM" id="SSF52540">
    <property type="entry name" value="P-loop containing nucleoside triphosphate hydrolases"/>
    <property type="match status" value="1"/>
</dbReference>
<dbReference type="PATRIC" id="fig|2702.101.peg.71"/>
<evidence type="ECO:0000259" key="4">
    <source>
        <dbReference type="PROSITE" id="PS50893"/>
    </source>
</evidence>
<evidence type="ECO:0000256" key="1">
    <source>
        <dbReference type="ARBA" id="ARBA00022448"/>
    </source>
</evidence>
<protein>
    <submittedName>
        <fullName evidence="5">ABC transporter, ATP-binding protein</fullName>
    </submittedName>
</protein>
<dbReference type="InterPro" id="IPR003593">
    <property type="entry name" value="AAA+_ATPase"/>
</dbReference>
<dbReference type="GO" id="GO:0022857">
    <property type="term" value="F:transmembrane transporter activity"/>
    <property type="evidence" value="ECO:0007669"/>
    <property type="project" value="TreeGrafter"/>
</dbReference>
<dbReference type="AlphaFoldDB" id="A0A135ZCD6"/>
<evidence type="ECO:0000256" key="2">
    <source>
        <dbReference type="ARBA" id="ARBA00022741"/>
    </source>
</evidence>
<dbReference type="InterPro" id="IPR015854">
    <property type="entry name" value="ABC_transpr_LolD-like"/>
</dbReference>
<gene>
    <name evidence="5" type="ORF">HMPREF3230_00070</name>
</gene>
<dbReference type="GO" id="GO:0005524">
    <property type="term" value="F:ATP binding"/>
    <property type="evidence" value="ECO:0007669"/>
    <property type="project" value="UniProtKB-KW"/>
</dbReference>